<evidence type="ECO:0000313" key="2">
    <source>
        <dbReference type="EMBL" id="WOG81724.1"/>
    </source>
</evidence>
<accession>A0AAF0W1Z1</accession>
<dbReference type="AlphaFoldDB" id="A0AAF0W1Z1"/>
<feature type="region of interest" description="Disordered" evidence="1">
    <location>
        <begin position="1"/>
        <end position="39"/>
    </location>
</feature>
<protein>
    <submittedName>
        <fullName evidence="2">Uncharacterized protein</fullName>
    </submittedName>
</protein>
<dbReference type="EMBL" id="CP093343">
    <property type="protein sequence ID" value="WOG81724.1"/>
    <property type="molecule type" value="Genomic_DNA"/>
</dbReference>
<reference evidence="2" key="2">
    <citation type="submission" date="2022-03" db="EMBL/GenBank/DDBJ databases">
        <title>Draft title - Genomic analysis of global carrot germplasm unveils the trajectory of domestication and the origin of high carotenoid orange carrot.</title>
        <authorList>
            <person name="Iorizzo M."/>
            <person name="Ellison S."/>
            <person name="Senalik D."/>
            <person name="Macko-Podgorni A."/>
            <person name="Grzebelus D."/>
            <person name="Bostan H."/>
            <person name="Rolling W."/>
            <person name="Curaba J."/>
            <person name="Simon P."/>
        </authorList>
    </citation>
    <scope>NUCLEOTIDE SEQUENCE</scope>
    <source>
        <tissue evidence="2">Leaf</tissue>
    </source>
</reference>
<name>A0AAF0W1Z1_DAUCS</name>
<proteinExistence type="predicted"/>
<sequence length="114" mass="13030">MEFTSGRKRNLPGSTSPNASRISQRRRIVPTIPDESTNPPICDETVVKAQAGRDECATAKDPNWLEQREKKIMLIELGCCCFVSYIYMTPKLKIVGQIWYFLNCSFPSMYNCML</sequence>
<evidence type="ECO:0000256" key="1">
    <source>
        <dbReference type="SAM" id="MobiDB-lite"/>
    </source>
</evidence>
<feature type="compositionally biased region" description="Basic residues" evidence="1">
    <location>
        <begin position="1"/>
        <end position="10"/>
    </location>
</feature>
<gene>
    <name evidence="2" type="ORF">DCAR_0100875</name>
</gene>
<evidence type="ECO:0000313" key="3">
    <source>
        <dbReference type="Proteomes" id="UP000077755"/>
    </source>
</evidence>
<reference evidence="2" key="1">
    <citation type="journal article" date="2016" name="Nat. Genet.">
        <title>A high-quality carrot genome assembly provides new insights into carotenoid accumulation and asterid genome evolution.</title>
        <authorList>
            <person name="Iorizzo M."/>
            <person name="Ellison S."/>
            <person name="Senalik D."/>
            <person name="Zeng P."/>
            <person name="Satapoomin P."/>
            <person name="Huang J."/>
            <person name="Bowman M."/>
            <person name="Iovene M."/>
            <person name="Sanseverino W."/>
            <person name="Cavagnaro P."/>
            <person name="Yildiz M."/>
            <person name="Macko-Podgorni A."/>
            <person name="Moranska E."/>
            <person name="Grzebelus E."/>
            <person name="Grzebelus D."/>
            <person name="Ashrafi H."/>
            <person name="Zheng Z."/>
            <person name="Cheng S."/>
            <person name="Spooner D."/>
            <person name="Van Deynze A."/>
            <person name="Simon P."/>
        </authorList>
    </citation>
    <scope>NUCLEOTIDE SEQUENCE</scope>
    <source>
        <tissue evidence="2">Leaf</tissue>
    </source>
</reference>
<keyword evidence="3" id="KW-1185">Reference proteome</keyword>
<feature type="compositionally biased region" description="Polar residues" evidence="1">
    <location>
        <begin position="12"/>
        <end position="22"/>
    </location>
</feature>
<dbReference type="Proteomes" id="UP000077755">
    <property type="component" value="Chromosome 1"/>
</dbReference>
<organism evidence="2 3">
    <name type="scientific">Daucus carota subsp. sativus</name>
    <name type="common">Carrot</name>
    <dbReference type="NCBI Taxonomy" id="79200"/>
    <lineage>
        <taxon>Eukaryota</taxon>
        <taxon>Viridiplantae</taxon>
        <taxon>Streptophyta</taxon>
        <taxon>Embryophyta</taxon>
        <taxon>Tracheophyta</taxon>
        <taxon>Spermatophyta</taxon>
        <taxon>Magnoliopsida</taxon>
        <taxon>eudicotyledons</taxon>
        <taxon>Gunneridae</taxon>
        <taxon>Pentapetalae</taxon>
        <taxon>asterids</taxon>
        <taxon>campanulids</taxon>
        <taxon>Apiales</taxon>
        <taxon>Apiaceae</taxon>
        <taxon>Apioideae</taxon>
        <taxon>Scandiceae</taxon>
        <taxon>Daucinae</taxon>
        <taxon>Daucus</taxon>
        <taxon>Daucus sect. Daucus</taxon>
    </lineage>
</organism>